<accession>A0ABV7KQ92</accession>
<evidence type="ECO:0000313" key="4">
    <source>
        <dbReference type="Proteomes" id="UP001595625"/>
    </source>
</evidence>
<evidence type="ECO:0000313" key="3">
    <source>
        <dbReference type="EMBL" id="MFC3211597.1"/>
    </source>
</evidence>
<dbReference type="PROSITE" id="PS51257">
    <property type="entry name" value="PROKAR_LIPOPROTEIN"/>
    <property type="match status" value="1"/>
</dbReference>
<evidence type="ECO:0008006" key="5">
    <source>
        <dbReference type="Google" id="ProtNLM"/>
    </source>
</evidence>
<comment type="caution">
    <text evidence="3">The sequence shown here is derived from an EMBL/GenBank/DDBJ whole genome shotgun (WGS) entry which is preliminary data.</text>
</comment>
<evidence type="ECO:0000256" key="1">
    <source>
        <dbReference type="SAM" id="MobiDB-lite"/>
    </source>
</evidence>
<feature type="compositionally biased region" description="Low complexity" evidence="1">
    <location>
        <begin position="27"/>
        <end position="41"/>
    </location>
</feature>
<sequence>MRRECIILLALTTLMGCSSPSDVSTGQSPSQPAQTTQSAQQNDECPDGIIDWVDVLKINDIQYSALWNESIPVEENMKGDVVGEVSYQMDGNACSNHQMQNGDAAFLEVGTEVFEFIGYDSDFRVIANDVIYEVNENEKAQTIGDLYDIEGKVVGMSLRSYFDGSFITDLKEEHWKEFLDEYLALEYVGFDKVYDEIGNEDSAFLDIHLEDGTSLRFGYWTEANVVNPGAYASERMLEIIEQYQ</sequence>
<dbReference type="Proteomes" id="UP001595625">
    <property type="component" value="Unassembled WGS sequence"/>
</dbReference>
<keyword evidence="4" id="KW-1185">Reference proteome</keyword>
<feature type="region of interest" description="Disordered" evidence="1">
    <location>
        <begin position="18"/>
        <end position="44"/>
    </location>
</feature>
<feature type="chain" id="PRO_5045809241" description="Lipoprotein" evidence="2">
    <location>
        <begin position="24"/>
        <end position="244"/>
    </location>
</feature>
<gene>
    <name evidence="3" type="ORF">ACFOEJ_10970</name>
</gene>
<evidence type="ECO:0000256" key="2">
    <source>
        <dbReference type="SAM" id="SignalP"/>
    </source>
</evidence>
<feature type="signal peptide" evidence="2">
    <location>
        <begin position="1"/>
        <end position="23"/>
    </location>
</feature>
<name>A0ABV7KQ92_PLAOK</name>
<dbReference type="EMBL" id="JBHRUJ010000016">
    <property type="protein sequence ID" value="MFC3211597.1"/>
    <property type="molecule type" value="Genomic_DNA"/>
</dbReference>
<proteinExistence type="predicted"/>
<reference evidence="4" key="1">
    <citation type="journal article" date="2019" name="Int. J. Syst. Evol. Microbiol.">
        <title>The Global Catalogue of Microorganisms (GCM) 10K type strain sequencing project: providing services to taxonomists for standard genome sequencing and annotation.</title>
        <authorList>
            <consortium name="The Broad Institute Genomics Platform"/>
            <consortium name="The Broad Institute Genome Sequencing Center for Infectious Disease"/>
            <person name="Wu L."/>
            <person name="Ma J."/>
        </authorList>
    </citation>
    <scope>NUCLEOTIDE SEQUENCE [LARGE SCALE GENOMIC DNA]</scope>
    <source>
        <strain evidence="4">CCM 320</strain>
    </source>
</reference>
<organism evidence="3 4">
    <name type="scientific">Planomicrobium okeanokoites</name>
    <name type="common">Planococcus okeanokoites</name>
    <name type="synonym">Flavobacterium okeanokoites</name>
    <dbReference type="NCBI Taxonomy" id="244"/>
    <lineage>
        <taxon>Bacteria</taxon>
        <taxon>Bacillati</taxon>
        <taxon>Bacillota</taxon>
        <taxon>Bacilli</taxon>
        <taxon>Bacillales</taxon>
        <taxon>Caryophanaceae</taxon>
        <taxon>Planomicrobium</taxon>
    </lineage>
</organism>
<protein>
    <recommendedName>
        <fullName evidence="5">Lipoprotein</fullName>
    </recommendedName>
</protein>
<keyword evidence="2" id="KW-0732">Signal</keyword>
<dbReference type="RefSeq" id="WP_133299065.1">
    <property type="nucleotide sequence ID" value="NZ_JBHRUJ010000016.1"/>
</dbReference>